<dbReference type="AlphaFoldDB" id="A0A2D3UYH4"/>
<evidence type="ECO:0000313" key="2">
    <source>
        <dbReference type="EMBL" id="CZT23127.1"/>
    </source>
</evidence>
<dbReference type="GeneID" id="35603917"/>
<gene>
    <name evidence="2" type="ORF">RCC_08837</name>
</gene>
<sequence length="160" mass="17480">MGKIIASSEVDERNTYIRNLELALSETQSRLAKYEKIPAAPARRTNKAGYIPSFMKSTAASSQRVSVQDTTSGSISRSKTSRPASTSSSASLPPLYATSTASKTDNRTAPRSKRVSGMEHFLRFTIAEFKKTCDAVPSSRRPIPDEETRLCRETMAAAGR</sequence>
<keyword evidence="3" id="KW-1185">Reference proteome</keyword>
<evidence type="ECO:0000256" key="1">
    <source>
        <dbReference type="SAM" id="MobiDB-lite"/>
    </source>
</evidence>
<dbReference type="Proteomes" id="UP000225277">
    <property type="component" value="Unassembled WGS sequence"/>
</dbReference>
<organism evidence="2 3">
    <name type="scientific">Ramularia collo-cygni</name>
    <dbReference type="NCBI Taxonomy" id="112498"/>
    <lineage>
        <taxon>Eukaryota</taxon>
        <taxon>Fungi</taxon>
        <taxon>Dikarya</taxon>
        <taxon>Ascomycota</taxon>
        <taxon>Pezizomycotina</taxon>
        <taxon>Dothideomycetes</taxon>
        <taxon>Dothideomycetidae</taxon>
        <taxon>Mycosphaerellales</taxon>
        <taxon>Mycosphaerellaceae</taxon>
        <taxon>Ramularia</taxon>
    </lineage>
</organism>
<dbReference type="RefSeq" id="XP_023629851.1">
    <property type="nucleotide sequence ID" value="XM_023774083.1"/>
</dbReference>
<feature type="compositionally biased region" description="Polar residues" evidence="1">
    <location>
        <begin position="100"/>
        <end position="109"/>
    </location>
</feature>
<reference evidence="2 3" key="1">
    <citation type="submission" date="2016-03" db="EMBL/GenBank/DDBJ databases">
        <authorList>
            <person name="Ploux O."/>
        </authorList>
    </citation>
    <scope>NUCLEOTIDE SEQUENCE [LARGE SCALE GENOMIC DNA]</scope>
    <source>
        <strain evidence="2 3">URUG2</strain>
    </source>
</reference>
<evidence type="ECO:0000313" key="3">
    <source>
        <dbReference type="Proteomes" id="UP000225277"/>
    </source>
</evidence>
<feature type="compositionally biased region" description="Low complexity" evidence="1">
    <location>
        <begin position="76"/>
        <end position="99"/>
    </location>
</feature>
<proteinExistence type="predicted"/>
<feature type="compositionally biased region" description="Polar residues" evidence="1">
    <location>
        <begin position="56"/>
        <end position="75"/>
    </location>
</feature>
<name>A0A2D3UYH4_9PEZI</name>
<protein>
    <submittedName>
        <fullName evidence="2">Uncharacterized protein</fullName>
    </submittedName>
</protein>
<feature type="region of interest" description="Disordered" evidence="1">
    <location>
        <begin position="56"/>
        <end position="116"/>
    </location>
</feature>
<accession>A0A2D3UYH4</accession>
<dbReference type="EMBL" id="FJUY01000015">
    <property type="protein sequence ID" value="CZT23127.1"/>
    <property type="molecule type" value="Genomic_DNA"/>
</dbReference>